<dbReference type="PANTHER" id="PTHR35340">
    <property type="entry name" value="PQQ ENZYME REPEAT PROTEIN-RELATED"/>
    <property type="match status" value="1"/>
</dbReference>
<dbReference type="Proteomes" id="UP000254817">
    <property type="component" value="Unassembled WGS sequence"/>
</dbReference>
<reference evidence="1 2" key="1">
    <citation type="submission" date="2018-06" db="EMBL/GenBank/DDBJ databases">
        <authorList>
            <consortium name="Pathogen Informatics"/>
            <person name="Doyle S."/>
        </authorList>
    </citation>
    <scope>NUCLEOTIDE SEQUENCE [LARGE SCALE GENOMIC DNA]</scope>
    <source>
        <strain evidence="1 2">NCTC11112</strain>
    </source>
</reference>
<organism evidence="1 2">
    <name type="scientific">Escherichia coli</name>
    <dbReference type="NCBI Taxonomy" id="562"/>
    <lineage>
        <taxon>Bacteria</taxon>
        <taxon>Pseudomonadati</taxon>
        <taxon>Pseudomonadota</taxon>
        <taxon>Gammaproteobacteria</taxon>
        <taxon>Enterobacterales</taxon>
        <taxon>Enterobacteriaceae</taxon>
        <taxon>Escherichia</taxon>
    </lineage>
</organism>
<dbReference type="GO" id="GO:0004062">
    <property type="term" value="F:aryl sulfotransferase activity"/>
    <property type="evidence" value="ECO:0007669"/>
    <property type="project" value="InterPro"/>
</dbReference>
<dbReference type="InterPro" id="IPR010262">
    <property type="entry name" value="Arylsulfotransferase_bact"/>
</dbReference>
<dbReference type="Pfam" id="PF05935">
    <property type="entry name" value="Arylsulfotrans"/>
    <property type="match status" value="1"/>
</dbReference>
<name>A0A376MK21_ECOLX</name>
<proteinExistence type="predicted"/>
<dbReference type="AlphaFoldDB" id="A0A376MK21"/>
<dbReference type="InterPro" id="IPR053143">
    <property type="entry name" value="Arylsulfate_ST"/>
</dbReference>
<keyword evidence="1" id="KW-0808">Transferase</keyword>
<dbReference type="EC" id="2.8.2.22" evidence="1"/>
<dbReference type="GO" id="GO:0047686">
    <property type="term" value="F:arylsulfate sulfotransferase activity"/>
    <property type="evidence" value="ECO:0007669"/>
    <property type="project" value="UniProtKB-EC"/>
</dbReference>
<evidence type="ECO:0000313" key="2">
    <source>
        <dbReference type="Proteomes" id="UP000254817"/>
    </source>
</evidence>
<dbReference type="EMBL" id="UGAW01000001">
    <property type="protein sequence ID" value="STG50275.1"/>
    <property type="molecule type" value="Genomic_DNA"/>
</dbReference>
<gene>
    <name evidence="1" type="primary">assT_2</name>
    <name evidence="1" type="ORF">NCTC11112_00675</name>
</gene>
<dbReference type="PANTHER" id="PTHR35340:SF10">
    <property type="entry name" value="CYTOPLASMIC PROTEIN"/>
    <property type="match status" value="1"/>
</dbReference>
<protein>
    <submittedName>
        <fullName evidence="1">Arylsulfate sulfotransferase</fullName>
        <ecNumber evidence="1">2.8.2.22</ecNumber>
    </submittedName>
</protein>
<sequence>MKYSRFVEYKIDEKKGTVQQVWEYGKERGYDFYSPITSIIEYQADRNTMFGFGGSIHLFDVGQPTVGKLNEIDYKTKEVKVEIDVLSDKPNQTHYRALLVRPQQMFK</sequence>
<accession>A0A376MK21</accession>
<evidence type="ECO:0000313" key="1">
    <source>
        <dbReference type="EMBL" id="STG50275.1"/>
    </source>
</evidence>